<evidence type="ECO:0000313" key="1">
    <source>
        <dbReference type="EMBL" id="KAF5775968.1"/>
    </source>
</evidence>
<protein>
    <submittedName>
        <fullName evidence="1">Uncharacterized protein</fullName>
    </submittedName>
</protein>
<sequence>MLPSKYGWKPVDAEIQKKDVMEEALTIVCRPIISRIPCIN</sequence>
<gene>
    <name evidence="1" type="ORF">HanXRQr2_Chr13g0618011</name>
</gene>
<comment type="caution">
    <text evidence="1">The sequence shown here is derived from an EMBL/GenBank/DDBJ whole genome shotgun (WGS) entry which is preliminary data.</text>
</comment>
<dbReference type="Gramene" id="mRNA:HanXRQr2_Chr13g0618011">
    <property type="protein sequence ID" value="mRNA:HanXRQr2_Chr13g0618011"/>
    <property type="gene ID" value="HanXRQr2_Chr13g0618011"/>
</dbReference>
<name>A0A9K3EM89_HELAN</name>
<dbReference type="EMBL" id="MNCJ02000328">
    <property type="protein sequence ID" value="KAF5775968.1"/>
    <property type="molecule type" value="Genomic_DNA"/>
</dbReference>
<dbReference type="Proteomes" id="UP000215914">
    <property type="component" value="Unassembled WGS sequence"/>
</dbReference>
<reference evidence="1" key="2">
    <citation type="submission" date="2020-06" db="EMBL/GenBank/DDBJ databases">
        <title>Helianthus annuus Genome sequencing and assembly Release 2.</title>
        <authorList>
            <person name="Gouzy J."/>
            <person name="Langlade N."/>
            <person name="Munos S."/>
        </authorList>
    </citation>
    <scope>NUCLEOTIDE SEQUENCE</scope>
    <source>
        <tissue evidence="1">Leaves</tissue>
    </source>
</reference>
<reference evidence="1" key="1">
    <citation type="journal article" date="2017" name="Nature">
        <title>The sunflower genome provides insights into oil metabolism, flowering and Asterid evolution.</title>
        <authorList>
            <person name="Badouin H."/>
            <person name="Gouzy J."/>
            <person name="Grassa C.J."/>
            <person name="Murat F."/>
            <person name="Staton S.E."/>
            <person name="Cottret L."/>
            <person name="Lelandais-Briere C."/>
            <person name="Owens G.L."/>
            <person name="Carrere S."/>
            <person name="Mayjonade B."/>
            <person name="Legrand L."/>
            <person name="Gill N."/>
            <person name="Kane N.C."/>
            <person name="Bowers J.E."/>
            <person name="Hubner S."/>
            <person name="Bellec A."/>
            <person name="Berard A."/>
            <person name="Berges H."/>
            <person name="Blanchet N."/>
            <person name="Boniface M.C."/>
            <person name="Brunel D."/>
            <person name="Catrice O."/>
            <person name="Chaidir N."/>
            <person name="Claudel C."/>
            <person name="Donnadieu C."/>
            <person name="Faraut T."/>
            <person name="Fievet G."/>
            <person name="Helmstetter N."/>
            <person name="King M."/>
            <person name="Knapp S.J."/>
            <person name="Lai Z."/>
            <person name="Le Paslier M.C."/>
            <person name="Lippi Y."/>
            <person name="Lorenzon L."/>
            <person name="Mandel J.R."/>
            <person name="Marage G."/>
            <person name="Marchand G."/>
            <person name="Marquand E."/>
            <person name="Bret-Mestries E."/>
            <person name="Morien E."/>
            <person name="Nambeesan S."/>
            <person name="Nguyen T."/>
            <person name="Pegot-Espagnet P."/>
            <person name="Pouilly N."/>
            <person name="Raftis F."/>
            <person name="Sallet E."/>
            <person name="Schiex T."/>
            <person name="Thomas J."/>
            <person name="Vandecasteele C."/>
            <person name="Vares D."/>
            <person name="Vear F."/>
            <person name="Vautrin S."/>
            <person name="Crespi M."/>
            <person name="Mangin B."/>
            <person name="Burke J.M."/>
            <person name="Salse J."/>
            <person name="Munos S."/>
            <person name="Vincourt P."/>
            <person name="Rieseberg L.H."/>
            <person name="Langlade N.B."/>
        </authorList>
    </citation>
    <scope>NUCLEOTIDE SEQUENCE</scope>
    <source>
        <tissue evidence="1">Leaves</tissue>
    </source>
</reference>
<organism evidence="1 2">
    <name type="scientific">Helianthus annuus</name>
    <name type="common">Common sunflower</name>
    <dbReference type="NCBI Taxonomy" id="4232"/>
    <lineage>
        <taxon>Eukaryota</taxon>
        <taxon>Viridiplantae</taxon>
        <taxon>Streptophyta</taxon>
        <taxon>Embryophyta</taxon>
        <taxon>Tracheophyta</taxon>
        <taxon>Spermatophyta</taxon>
        <taxon>Magnoliopsida</taxon>
        <taxon>eudicotyledons</taxon>
        <taxon>Gunneridae</taxon>
        <taxon>Pentapetalae</taxon>
        <taxon>asterids</taxon>
        <taxon>campanulids</taxon>
        <taxon>Asterales</taxon>
        <taxon>Asteraceae</taxon>
        <taxon>Asteroideae</taxon>
        <taxon>Heliantheae alliance</taxon>
        <taxon>Heliantheae</taxon>
        <taxon>Helianthus</taxon>
    </lineage>
</organism>
<dbReference type="AlphaFoldDB" id="A0A9K3EM89"/>
<accession>A0A9K3EM89</accession>
<evidence type="ECO:0000313" key="2">
    <source>
        <dbReference type="Proteomes" id="UP000215914"/>
    </source>
</evidence>
<keyword evidence="2" id="KW-1185">Reference proteome</keyword>
<proteinExistence type="predicted"/>